<evidence type="ECO:0000313" key="3">
    <source>
        <dbReference type="EMBL" id="MCI4681577.1"/>
    </source>
</evidence>
<protein>
    <submittedName>
        <fullName evidence="3">DUF2325 domain-containing protein</fullName>
    </submittedName>
</protein>
<keyword evidence="4" id="KW-1185">Reference proteome</keyword>
<dbReference type="RefSeq" id="WP_243065632.1">
    <property type="nucleotide sequence ID" value="NZ_JAIVFK010000007.1"/>
</dbReference>
<sequence>MTKKRDFGVPAALTAAAFNALNPPLTALLRAPPAESHALRRAAALRRLNIWEVRGASLCSIVGTCLTLNELRRIAKKCRFIEDPYGLTDYDIHGLITSRMNNDNRVSRAVTKHLDAKFEGAVRKCRGLDDEEAFLRYWESAVEGGLVPGAYWALVTHPNLPMSVEARVYGEIHMMSHMCGASNRGDARAIAEARRENGEIARRLAARVAERDERLNALGEQLGALRAKLRAQEPLVAECLRLRETLSRNDLAQELAARKSELIAANREKAELRKSLAKAELGLESLRARLDESERRAAAQAASSGQCDDGVPAVEGNEPPCDNLCGRCLLYVGGRPQTVCQLRALVMGLNGRLLHHDGGIEQSTARLGELVRQADQVFFPVNCVSHGAMDYVKKLCESHGKPMVPLRTAGVTTFMRAIGASDGGQATL</sequence>
<evidence type="ECO:0000256" key="2">
    <source>
        <dbReference type="SAM" id="Coils"/>
    </source>
</evidence>
<evidence type="ECO:0000313" key="4">
    <source>
        <dbReference type="Proteomes" id="UP001139104"/>
    </source>
</evidence>
<dbReference type="InterPro" id="IPR016772">
    <property type="entry name" value="UCP020408"/>
</dbReference>
<dbReference type="Proteomes" id="UP001139104">
    <property type="component" value="Unassembled WGS sequence"/>
</dbReference>
<gene>
    <name evidence="3" type="ORF">K2U94_02115</name>
</gene>
<keyword evidence="2" id="KW-0175">Coiled coil</keyword>
<evidence type="ECO:0000256" key="1">
    <source>
        <dbReference type="ARBA" id="ARBA00007189"/>
    </source>
</evidence>
<organism evidence="3 4">
    <name type="scientific">Candidatus Rhodoblastus alkanivorans</name>
    <dbReference type="NCBI Taxonomy" id="2954117"/>
    <lineage>
        <taxon>Bacteria</taxon>
        <taxon>Pseudomonadati</taxon>
        <taxon>Pseudomonadota</taxon>
        <taxon>Alphaproteobacteria</taxon>
        <taxon>Hyphomicrobiales</taxon>
        <taxon>Rhodoblastaceae</taxon>
        <taxon>Rhodoblastus</taxon>
    </lineage>
</organism>
<comment type="caution">
    <text evidence="3">The sequence shown here is derived from an EMBL/GenBank/DDBJ whole genome shotgun (WGS) entry which is preliminary data.</text>
</comment>
<feature type="coiled-coil region" evidence="2">
    <location>
        <begin position="248"/>
        <end position="303"/>
    </location>
</feature>
<comment type="similarity">
    <text evidence="1">Belongs to the UPF0751 family.</text>
</comment>
<accession>A0ABS9Z4M2</accession>
<reference evidence="3" key="1">
    <citation type="journal article" date="2022" name="ISME J.">
        <title>Identification of active gaseous-alkane degraders at natural gas seeps.</title>
        <authorList>
            <person name="Farhan Ul Haque M."/>
            <person name="Hernandez M."/>
            <person name="Crombie A.T."/>
            <person name="Murrell J.C."/>
        </authorList>
    </citation>
    <scope>NUCLEOTIDE SEQUENCE</scope>
    <source>
        <strain evidence="3">PC2</strain>
    </source>
</reference>
<proteinExistence type="inferred from homology"/>
<dbReference type="Pfam" id="PF10087">
    <property type="entry name" value="DUF2325"/>
    <property type="match status" value="1"/>
</dbReference>
<dbReference type="EMBL" id="JAIVFP010000001">
    <property type="protein sequence ID" value="MCI4681577.1"/>
    <property type="molecule type" value="Genomic_DNA"/>
</dbReference>
<name>A0ABS9Z4M2_9HYPH</name>